<dbReference type="AlphaFoldDB" id="A0A367QKK8"/>
<keyword evidence="2" id="KW-1185">Reference proteome</keyword>
<proteinExistence type="predicted"/>
<protein>
    <submittedName>
        <fullName evidence="1">Uncharacterized protein</fullName>
    </submittedName>
</protein>
<sequence>MNYTLEIQAMYARKCLDQKLEDVLNAAAKDKSLSPNILGQLEYLRWNEADQLTWITIKFRQQIQKSPYMHQEVERAIRLLEYSIRHFAMFFDVDTLFMCSF</sequence>
<gene>
    <name evidence="1" type="ORF">A6770_28875</name>
</gene>
<name>A0A367QKK8_9NOSO</name>
<accession>A0A367QKK8</accession>
<comment type="caution">
    <text evidence="1">The sequence shown here is derived from an EMBL/GenBank/DDBJ whole genome shotgun (WGS) entry which is preliminary data.</text>
</comment>
<reference evidence="1" key="1">
    <citation type="submission" date="2016-04" db="EMBL/GenBank/DDBJ databases">
        <authorList>
            <person name="Tabuchi Yagui T.R."/>
        </authorList>
    </citation>
    <scope>NUCLEOTIDE SEQUENCE [LARGE SCALE GENOMIC DNA]</scope>
    <source>
        <strain evidence="1">NIES-26</strain>
    </source>
</reference>
<dbReference type="EMBL" id="LXQD01000321">
    <property type="protein sequence ID" value="RCJ23833.1"/>
    <property type="molecule type" value="Genomic_DNA"/>
</dbReference>
<evidence type="ECO:0000313" key="1">
    <source>
        <dbReference type="EMBL" id="RCJ23833.1"/>
    </source>
</evidence>
<organism evidence="1 2">
    <name type="scientific">Nostoc minutum NIES-26</name>
    <dbReference type="NCBI Taxonomy" id="1844469"/>
    <lineage>
        <taxon>Bacteria</taxon>
        <taxon>Bacillati</taxon>
        <taxon>Cyanobacteriota</taxon>
        <taxon>Cyanophyceae</taxon>
        <taxon>Nostocales</taxon>
        <taxon>Nostocaceae</taxon>
        <taxon>Nostoc</taxon>
    </lineage>
</organism>
<dbReference type="Proteomes" id="UP000252107">
    <property type="component" value="Unassembled WGS sequence"/>
</dbReference>
<evidence type="ECO:0000313" key="2">
    <source>
        <dbReference type="Proteomes" id="UP000252107"/>
    </source>
</evidence>